<evidence type="ECO:0000313" key="2">
    <source>
        <dbReference type="EMBL" id="GLJ60580.1"/>
    </source>
</evidence>
<dbReference type="Proteomes" id="UP001142462">
    <property type="component" value="Unassembled WGS sequence"/>
</dbReference>
<protein>
    <recommendedName>
        <fullName evidence="1">Putative zinc-finger domain-containing protein</fullName>
    </recommendedName>
</protein>
<name>A0A9W6LVX1_9MICO</name>
<dbReference type="Pfam" id="PF13490">
    <property type="entry name" value="zf-HC2"/>
    <property type="match status" value="1"/>
</dbReference>
<evidence type="ECO:0000313" key="3">
    <source>
        <dbReference type="Proteomes" id="UP001142462"/>
    </source>
</evidence>
<keyword evidence="3" id="KW-1185">Reference proteome</keyword>
<sequence length="86" mass="9634">MTDCGCEKARRDLEAYLRGAIELCRTEHSDIKEHIDSCPSCQGEVLVERTLTEAIQRSCREEVAPEELRDHVLAQLRAAQAAHTAV</sequence>
<dbReference type="RefSeq" id="WP_271172300.1">
    <property type="nucleotide sequence ID" value="NZ_BSEJ01000002.1"/>
</dbReference>
<feature type="domain" description="Putative zinc-finger" evidence="1">
    <location>
        <begin position="6"/>
        <end position="42"/>
    </location>
</feature>
<dbReference type="AlphaFoldDB" id="A0A9W6LVX1"/>
<reference evidence="2" key="2">
    <citation type="submission" date="2023-01" db="EMBL/GenBank/DDBJ databases">
        <authorList>
            <person name="Sun Q."/>
            <person name="Evtushenko L."/>
        </authorList>
    </citation>
    <scope>NUCLEOTIDE SEQUENCE</scope>
    <source>
        <strain evidence="2">VKM Ac-1020</strain>
    </source>
</reference>
<gene>
    <name evidence="2" type="ORF">GCM10017576_07090</name>
</gene>
<accession>A0A9W6LVX1</accession>
<evidence type="ECO:0000259" key="1">
    <source>
        <dbReference type="Pfam" id="PF13490"/>
    </source>
</evidence>
<reference evidence="2" key="1">
    <citation type="journal article" date="2014" name="Int. J. Syst. Evol. Microbiol.">
        <title>Complete genome sequence of Corynebacterium casei LMG S-19264T (=DSM 44701T), isolated from a smear-ripened cheese.</title>
        <authorList>
            <consortium name="US DOE Joint Genome Institute (JGI-PGF)"/>
            <person name="Walter F."/>
            <person name="Albersmeier A."/>
            <person name="Kalinowski J."/>
            <person name="Ruckert C."/>
        </authorList>
    </citation>
    <scope>NUCLEOTIDE SEQUENCE</scope>
    <source>
        <strain evidence="2">VKM Ac-1020</strain>
    </source>
</reference>
<dbReference type="EMBL" id="BSEJ01000002">
    <property type="protein sequence ID" value="GLJ60580.1"/>
    <property type="molecule type" value="Genomic_DNA"/>
</dbReference>
<comment type="caution">
    <text evidence="2">The sequence shown here is derived from an EMBL/GenBank/DDBJ whole genome shotgun (WGS) entry which is preliminary data.</text>
</comment>
<dbReference type="InterPro" id="IPR027383">
    <property type="entry name" value="Znf_put"/>
</dbReference>
<organism evidence="2 3">
    <name type="scientific">Microbacterium barkeri</name>
    <dbReference type="NCBI Taxonomy" id="33917"/>
    <lineage>
        <taxon>Bacteria</taxon>
        <taxon>Bacillati</taxon>
        <taxon>Actinomycetota</taxon>
        <taxon>Actinomycetes</taxon>
        <taxon>Micrococcales</taxon>
        <taxon>Microbacteriaceae</taxon>
        <taxon>Microbacterium</taxon>
    </lineage>
</organism>
<proteinExistence type="predicted"/>